<dbReference type="Gene3D" id="2.40.330.10">
    <property type="entry name" value="DNA-binding pseudobarrel domain"/>
    <property type="match status" value="2"/>
</dbReference>
<evidence type="ECO:0000256" key="4">
    <source>
        <dbReference type="ARBA" id="ARBA00023163"/>
    </source>
</evidence>
<sequence>MANHASEGRRSGLRRRNLPSPARTNRPSHFFRIIFPSSIRDKKLEMPKNFVMMFGQELSSNALITVPNGGVWQVGLEKANGQIWFCDGWSKFIDYYSIDCGFLLVFRYGGHSTFQVLIFDTTTSEIQYPHDDGMDLGDAVQISGDSVAPISSSCGYSDRHIEDGSSYREHAPKKTSCSSRLENDVSENSLESYDVGTRKKSKRKLEILSCGIKRKSKRCKVEEHDKVEDFDVKKNDSRQKLPSQTRIKTSDGQEMAIRAATKKLKTKNPSFMVIMQKRNIEKTYVYIPSSFSNKYLSSKDEIIELQAGFEGRKWEIYCYGTGRTSKRMGRGWREFSRENNLRAGDVIVFELVERSRINVLDFTVFSSAEK</sequence>
<keyword evidence="8" id="KW-1185">Reference proteome</keyword>
<keyword evidence="3" id="KW-0238">DNA-binding</keyword>
<feature type="compositionally biased region" description="Basic and acidic residues" evidence="6">
    <location>
        <begin position="1"/>
        <end position="10"/>
    </location>
</feature>
<feature type="domain" description="TF-B3" evidence="7">
    <location>
        <begin position="270"/>
        <end position="368"/>
    </location>
</feature>
<evidence type="ECO:0000313" key="8">
    <source>
        <dbReference type="Proteomes" id="UP000504603"/>
    </source>
</evidence>
<reference evidence="9" key="1">
    <citation type="submission" date="2025-08" db="UniProtKB">
        <authorList>
            <consortium name="RefSeq"/>
        </authorList>
    </citation>
    <scope>IDENTIFICATION</scope>
    <source>
        <strain evidence="9">OHB3-1</strain>
    </source>
</reference>
<proteinExistence type="predicted"/>
<dbReference type="PANTHER" id="PTHR31920:SF147">
    <property type="entry name" value="TF-B3 DOMAIN-CONTAINING PROTEIN"/>
    <property type="match status" value="1"/>
</dbReference>
<dbReference type="InterPro" id="IPR003340">
    <property type="entry name" value="B3_DNA-bd"/>
</dbReference>
<dbReference type="GO" id="GO:0003677">
    <property type="term" value="F:DNA binding"/>
    <property type="evidence" value="ECO:0007669"/>
    <property type="project" value="UniProtKB-KW"/>
</dbReference>
<keyword evidence="5" id="KW-0539">Nucleus</keyword>
<dbReference type="KEGG" id="mcha:111011585"/>
<evidence type="ECO:0000256" key="5">
    <source>
        <dbReference type="ARBA" id="ARBA00023242"/>
    </source>
</evidence>
<dbReference type="GO" id="GO:0005634">
    <property type="term" value="C:nucleus"/>
    <property type="evidence" value="ECO:0007669"/>
    <property type="project" value="UniProtKB-SubCell"/>
</dbReference>
<dbReference type="SMART" id="SM01019">
    <property type="entry name" value="B3"/>
    <property type="match status" value="2"/>
</dbReference>
<evidence type="ECO:0000259" key="7">
    <source>
        <dbReference type="PROSITE" id="PS50863"/>
    </source>
</evidence>
<evidence type="ECO:0000256" key="6">
    <source>
        <dbReference type="SAM" id="MobiDB-lite"/>
    </source>
</evidence>
<evidence type="ECO:0000256" key="2">
    <source>
        <dbReference type="ARBA" id="ARBA00023015"/>
    </source>
</evidence>
<name>A0A6J1CIY2_MOMCH</name>
<feature type="domain" description="TF-B3" evidence="7">
    <location>
        <begin position="29"/>
        <end position="122"/>
    </location>
</feature>
<evidence type="ECO:0000256" key="3">
    <source>
        <dbReference type="ARBA" id="ARBA00023125"/>
    </source>
</evidence>
<dbReference type="Proteomes" id="UP000504603">
    <property type="component" value="Unplaced"/>
</dbReference>
<dbReference type="CDD" id="cd10017">
    <property type="entry name" value="B3_DNA"/>
    <property type="match status" value="2"/>
</dbReference>
<dbReference type="Pfam" id="PF02362">
    <property type="entry name" value="B3"/>
    <property type="match status" value="2"/>
</dbReference>
<accession>A0A6J1CIY2</accession>
<dbReference type="InterPro" id="IPR015300">
    <property type="entry name" value="DNA-bd_pseudobarrel_sf"/>
</dbReference>
<dbReference type="SUPFAM" id="SSF101936">
    <property type="entry name" value="DNA-binding pseudobarrel domain"/>
    <property type="match status" value="2"/>
</dbReference>
<feature type="region of interest" description="Disordered" evidence="6">
    <location>
        <begin position="1"/>
        <end position="24"/>
    </location>
</feature>
<dbReference type="GeneID" id="111011585"/>
<gene>
    <name evidence="9" type="primary">LOC111011585</name>
</gene>
<comment type="subcellular location">
    <subcellularLocation>
        <location evidence="1">Nucleus</location>
    </subcellularLocation>
</comment>
<dbReference type="RefSeq" id="XP_022141112.1">
    <property type="nucleotide sequence ID" value="XM_022285420.1"/>
</dbReference>
<dbReference type="OrthoDB" id="623918at2759"/>
<dbReference type="PROSITE" id="PS50863">
    <property type="entry name" value="B3"/>
    <property type="match status" value="2"/>
</dbReference>
<dbReference type="AlphaFoldDB" id="A0A6J1CIY2"/>
<evidence type="ECO:0000256" key="1">
    <source>
        <dbReference type="ARBA" id="ARBA00004123"/>
    </source>
</evidence>
<dbReference type="InterPro" id="IPR050655">
    <property type="entry name" value="Plant_B3_domain"/>
</dbReference>
<evidence type="ECO:0000313" key="9">
    <source>
        <dbReference type="RefSeq" id="XP_022141112.1"/>
    </source>
</evidence>
<keyword evidence="4" id="KW-0804">Transcription</keyword>
<dbReference type="PANTHER" id="PTHR31920">
    <property type="entry name" value="B3 DOMAIN-CONTAINING"/>
    <property type="match status" value="1"/>
</dbReference>
<keyword evidence="2" id="KW-0805">Transcription regulation</keyword>
<organism evidence="8 9">
    <name type="scientific">Momordica charantia</name>
    <name type="common">Bitter gourd</name>
    <name type="synonym">Balsam pear</name>
    <dbReference type="NCBI Taxonomy" id="3673"/>
    <lineage>
        <taxon>Eukaryota</taxon>
        <taxon>Viridiplantae</taxon>
        <taxon>Streptophyta</taxon>
        <taxon>Embryophyta</taxon>
        <taxon>Tracheophyta</taxon>
        <taxon>Spermatophyta</taxon>
        <taxon>Magnoliopsida</taxon>
        <taxon>eudicotyledons</taxon>
        <taxon>Gunneridae</taxon>
        <taxon>Pentapetalae</taxon>
        <taxon>rosids</taxon>
        <taxon>fabids</taxon>
        <taxon>Cucurbitales</taxon>
        <taxon>Cucurbitaceae</taxon>
        <taxon>Momordiceae</taxon>
        <taxon>Momordica</taxon>
    </lineage>
</organism>
<protein>
    <submittedName>
        <fullName evidence="9">B3 domain-containing transcription factor VRN1-like</fullName>
    </submittedName>
</protein>